<dbReference type="GO" id="GO:0090729">
    <property type="term" value="F:toxin activity"/>
    <property type="evidence" value="ECO:0007669"/>
    <property type="project" value="UniProtKB-KW"/>
</dbReference>
<sequence length="125" mass="14099">MKPMFLLAVVIFYCMNNVFSVPVMDLHPLDLAARVVCEDTRSDCNWISQQPDPGQYCELYKNDPEVKKCAKTCGFCGYKAPAPACEDTRSDCYTINHIGESKATYCARNRYDPAVRECARTCGFC</sequence>
<name>A0A6P8IZL4_ACTTE</name>
<feature type="domain" description="ShKT" evidence="4">
    <location>
        <begin position="37"/>
        <end position="76"/>
    </location>
</feature>
<dbReference type="GeneID" id="116305569"/>
<feature type="chain" id="PRO_5027879587" evidence="3">
    <location>
        <begin position="21"/>
        <end position="125"/>
    </location>
</feature>
<organism evidence="5 6">
    <name type="scientific">Actinia tenebrosa</name>
    <name type="common">Australian red waratah sea anemone</name>
    <dbReference type="NCBI Taxonomy" id="6105"/>
    <lineage>
        <taxon>Eukaryota</taxon>
        <taxon>Metazoa</taxon>
        <taxon>Cnidaria</taxon>
        <taxon>Anthozoa</taxon>
        <taxon>Hexacorallia</taxon>
        <taxon>Actiniaria</taxon>
        <taxon>Actiniidae</taxon>
        <taxon>Actinia</taxon>
    </lineage>
</organism>
<dbReference type="RefSeq" id="XP_031571368.1">
    <property type="nucleotide sequence ID" value="XM_031715508.1"/>
</dbReference>
<evidence type="ECO:0000313" key="6">
    <source>
        <dbReference type="RefSeq" id="XP_031571368.1"/>
    </source>
</evidence>
<accession>A0A6P8IZL4</accession>
<dbReference type="Proteomes" id="UP000515163">
    <property type="component" value="Unplaced"/>
</dbReference>
<dbReference type="SMART" id="SM00254">
    <property type="entry name" value="ShKT"/>
    <property type="match status" value="2"/>
</dbReference>
<dbReference type="Pfam" id="PF01549">
    <property type="entry name" value="ShK"/>
    <property type="match status" value="1"/>
</dbReference>
<feature type="signal peptide" evidence="3">
    <location>
        <begin position="1"/>
        <end position="20"/>
    </location>
</feature>
<keyword evidence="3" id="KW-0732">Signal</keyword>
<comment type="caution">
    <text evidence="2">Lacks conserved residue(s) required for the propagation of feature annotation.</text>
</comment>
<evidence type="ECO:0000256" key="3">
    <source>
        <dbReference type="SAM" id="SignalP"/>
    </source>
</evidence>
<evidence type="ECO:0000256" key="1">
    <source>
        <dbReference type="ARBA" id="ARBA00022656"/>
    </source>
</evidence>
<keyword evidence="5" id="KW-1185">Reference proteome</keyword>
<dbReference type="KEGG" id="aten:116305569"/>
<evidence type="ECO:0000259" key="4">
    <source>
        <dbReference type="PROSITE" id="PS51670"/>
    </source>
</evidence>
<reference evidence="6" key="1">
    <citation type="submission" date="2025-08" db="UniProtKB">
        <authorList>
            <consortium name="RefSeq"/>
        </authorList>
    </citation>
    <scope>IDENTIFICATION</scope>
    <source>
        <tissue evidence="6">Tentacle</tissue>
    </source>
</reference>
<keyword evidence="1" id="KW-0800">Toxin</keyword>
<dbReference type="InParanoid" id="A0A6P8IZL4"/>
<dbReference type="OrthoDB" id="6121024at2759"/>
<proteinExistence type="predicted"/>
<protein>
    <submittedName>
        <fullName evidence="6">Uncharacterized protein LOC116305569</fullName>
    </submittedName>
</protein>
<evidence type="ECO:0000256" key="2">
    <source>
        <dbReference type="PROSITE-ProRule" id="PRU01005"/>
    </source>
</evidence>
<evidence type="ECO:0000313" key="5">
    <source>
        <dbReference type="Proteomes" id="UP000515163"/>
    </source>
</evidence>
<gene>
    <name evidence="6" type="primary">LOC116305569</name>
</gene>
<dbReference type="InterPro" id="IPR003582">
    <property type="entry name" value="ShKT_dom"/>
</dbReference>
<dbReference type="AlphaFoldDB" id="A0A6P8IZL4"/>
<dbReference type="PROSITE" id="PS51670">
    <property type="entry name" value="SHKT"/>
    <property type="match status" value="1"/>
</dbReference>